<protein>
    <submittedName>
        <fullName evidence="2">Metal-dependent hydrolase</fullName>
    </submittedName>
</protein>
<accession>A0A1Q9HRX3</accession>
<comment type="caution">
    <text evidence="2">The sequence shown here is derived from an EMBL/GenBank/DDBJ whole genome shotgun (WGS) entry which is preliminary data.</text>
</comment>
<keyword evidence="1" id="KW-0472">Membrane</keyword>
<dbReference type="GO" id="GO:0016787">
    <property type="term" value="F:hydrolase activity"/>
    <property type="evidence" value="ECO:0007669"/>
    <property type="project" value="UniProtKB-KW"/>
</dbReference>
<dbReference type="InterPro" id="IPR053170">
    <property type="entry name" value="Transcription_regulator"/>
</dbReference>
<dbReference type="AlphaFoldDB" id="A0A1Q9HRX3"/>
<organism evidence="2 3">
    <name type="scientific">Vibrio panuliri</name>
    <dbReference type="NCBI Taxonomy" id="1381081"/>
    <lineage>
        <taxon>Bacteria</taxon>
        <taxon>Pseudomonadati</taxon>
        <taxon>Pseudomonadota</taxon>
        <taxon>Gammaproteobacteria</taxon>
        <taxon>Vibrionales</taxon>
        <taxon>Vibrionaceae</taxon>
        <taxon>Vibrio</taxon>
    </lineage>
</organism>
<keyword evidence="1" id="KW-0812">Transmembrane</keyword>
<dbReference type="STRING" id="1381081.BIY22_00340"/>
<dbReference type="Proteomes" id="UP000186313">
    <property type="component" value="Unassembled WGS sequence"/>
</dbReference>
<gene>
    <name evidence="2" type="ORF">BIY22_00340</name>
</gene>
<evidence type="ECO:0000256" key="1">
    <source>
        <dbReference type="SAM" id="Phobius"/>
    </source>
</evidence>
<name>A0A1Q9HRX3_9VIBR</name>
<evidence type="ECO:0000313" key="3">
    <source>
        <dbReference type="Proteomes" id="UP000186313"/>
    </source>
</evidence>
<dbReference type="RefSeq" id="WP_075705531.1">
    <property type="nucleotide sequence ID" value="NZ_MJMJ01000001.1"/>
</dbReference>
<evidence type="ECO:0000313" key="2">
    <source>
        <dbReference type="EMBL" id="OLQ93585.1"/>
    </source>
</evidence>
<dbReference type="PANTHER" id="PTHR40031">
    <property type="entry name" value="HYPOTHETICAL MEMBRANE SPANNING PROTEIN"/>
    <property type="match status" value="1"/>
</dbReference>
<dbReference type="Pfam" id="PF04307">
    <property type="entry name" value="YdjM"/>
    <property type="match status" value="1"/>
</dbReference>
<dbReference type="EMBL" id="MJMJ01000001">
    <property type="protein sequence ID" value="OLQ93585.1"/>
    <property type="molecule type" value="Genomic_DNA"/>
</dbReference>
<feature type="transmembrane region" description="Helical" evidence="1">
    <location>
        <begin position="125"/>
        <end position="149"/>
    </location>
</feature>
<feature type="transmembrane region" description="Helical" evidence="1">
    <location>
        <begin position="59"/>
        <end position="81"/>
    </location>
</feature>
<proteinExistence type="predicted"/>
<feature type="transmembrane region" description="Helical" evidence="1">
    <location>
        <begin position="155"/>
        <end position="173"/>
    </location>
</feature>
<dbReference type="InterPro" id="IPR007404">
    <property type="entry name" value="YdjM-like"/>
</dbReference>
<dbReference type="OrthoDB" id="9781927at2"/>
<sequence>MDPLSQGVLGASLTLSVCKKPHLVSAGMLGLLASMAPDLDTLIRSSQDPLLFLEFHRQFTHSLLFVPIGGLICALVLHLLFAKNRGLTFTQSWFYCTLGYGTHPLLDACTTYGTQLLWPLTDERYAWNVISIIDPVFTLPIVILLVYTIRKHNLWLARIALAWAVIYPSVGMIQRDRAEAVGWQLAKERQHTPLQLEAKPSFANILLWKVIYVTQDTYHVDAVRVGSAIKIYPGESIEKLDINKDFPWLGSDSQQAKDIERFAHFSNGYLAQDPNNKLRIIDVRYSVIPNQTKALWSITLSPLANSESHVEYSTHRDTSPATRQIFFTMLQGD</sequence>
<reference evidence="2 3" key="1">
    <citation type="submission" date="2016-09" db="EMBL/GenBank/DDBJ databases">
        <title>Genomic Taxonomy of the Vibrionaceae.</title>
        <authorList>
            <person name="Gonzalez-Castillo A."/>
            <person name="Gomez-Gil B."/>
            <person name="Enciso-Ibarra K."/>
        </authorList>
    </citation>
    <scope>NUCLEOTIDE SEQUENCE [LARGE SCALE GENOMIC DNA]</scope>
    <source>
        <strain evidence="2 3">CAIM 703</strain>
    </source>
</reference>
<keyword evidence="2" id="KW-0378">Hydrolase</keyword>
<keyword evidence="1" id="KW-1133">Transmembrane helix</keyword>
<dbReference type="PANTHER" id="PTHR40031:SF1">
    <property type="entry name" value="MEMBRANE-BOUND METAL-DEPENDENT HYDROLASE"/>
    <property type="match status" value="1"/>
</dbReference>